<dbReference type="Gene3D" id="3.30.1490.270">
    <property type="match status" value="1"/>
</dbReference>
<dbReference type="PANTHER" id="PTHR34595:SF7">
    <property type="entry name" value="SLL1039 PROTEIN"/>
    <property type="match status" value="1"/>
</dbReference>
<dbReference type="InterPro" id="IPR025841">
    <property type="entry name" value="CP_ATPgrasp_2"/>
</dbReference>
<reference evidence="2 3" key="1">
    <citation type="submission" date="2018-06" db="EMBL/GenBank/DDBJ databases">
        <authorList>
            <consortium name="Pathogen Informatics"/>
            <person name="Doyle S."/>
        </authorList>
    </citation>
    <scope>NUCLEOTIDE SEQUENCE [LARGE SCALE GENOMIC DNA]</scope>
    <source>
        <strain evidence="2 3">NCTC9601</strain>
    </source>
</reference>
<dbReference type="PANTHER" id="PTHR34595">
    <property type="entry name" value="BLR5612 PROTEIN"/>
    <property type="match status" value="1"/>
</dbReference>
<accession>A0A2X1QC74</accession>
<evidence type="ECO:0000259" key="1">
    <source>
        <dbReference type="Pfam" id="PF14403"/>
    </source>
</evidence>
<dbReference type="SUPFAM" id="SSF56059">
    <property type="entry name" value="Glutathione synthetase ATP-binding domain-like"/>
    <property type="match status" value="1"/>
</dbReference>
<evidence type="ECO:0000313" key="3">
    <source>
        <dbReference type="Proteomes" id="UP000251123"/>
    </source>
</evidence>
<evidence type="ECO:0000313" key="2">
    <source>
        <dbReference type="EMBL" id="SPX54005.1"/>
    </source>
</evidence>
<sequence>MLGVPGLLSVYRAGGVVLANAIGTGVADDKSIYPYVPEMIRFYLGEKPILSNIPTWQCRKAEDLRYVLSNLELMVVKEVHGAGGYGMLVGPRSTKEEREAFRQRLLANPANYIAQDTLALSTCPPSLMEGLSPRHIDLRPYVLSGQEMRLVPGGLTRVALTEGSLVVNSSQGGGTKDTWVMEDDASC</sequence>
<name>A0A2X1QC74_KLEPN</name>
<feature type="domain" description="Circularly permuted ATP-grasp type 2" evidence="1">
    <location>
        <begin position="1"/>
        <end position="159"/>
    </location>
</feature>
<dbReference type="AlphaFoldDB" id="A0A2X1QC74"/>
<gene>
    <name evidence="2" type="ORF">NCTC9601_01138</name>
</gene>
<dbReference type="Pfam" id="PF14403">
    <property type="entry name" value="CP_ATPgrasp_2"/>
    <property type="match status" value="1"/>
</dbReference>
<organism evidence="2 3">
    <name type="scientific">Klebsiella pneumoniae</name>
    <dbReference type="NCBI Taxonomy" id="573"/>
    <lineage>
        <taxon>Bacteria</taxon>
        <taxon>Pseudomonadati</taxon>
        <taxon>Pseudomonadota</taxon>
        <taxon>Gammaproteobacteria</taxon>
        <taxon>Enterobacterales</taxon>
        <taxon>Enterobacteriaceae</taxon>
        <taxon>Klebsiella/Raoultella group</taxon>
        <taxon>Klebsiella</taxon>
        <taxon>Klebsiella pneumoniae complex</taxon>
    </lineage>
</organism>
<dbReference type="Proteomes" id="UP000251123">
    <property type="component" value="Unassembled WGS sequence"/>
</dbReference>
<proteinExistence type="predicted"/>
<dbReference type="EMBL" id="UASN01000013">
    <property type="protein sequence ID" value="SPX54005.1"/>
    <property type="molecule type" value="Genomic_DNA"/>
</dbReference>
<dbReference type="InterPro" id="IPR051680">
    <property type="entry name" value="ATP-dep_Glu-Cys_Ligase-2"/>
</dbReference>
<protein>
    <submittedName>
        <fullName evidence="2">Domain of uncharacterized function (DUF407)</fullName>
    </submittedName>
</protein>